<dbReference type="PROSITE" id="PS51186">
    <property type="entry name" value="GNAT"/>
    <property type="match status" value="1"/>
</dbReference>
<dbReference type="CDD" id="cd04301">
    <property type="entry name" value="NAT_SF"/>
    <property type="match status" value="1"/>
</dbReference>
<evidence type="ECO:0000313" key="2">
    <source>
        <dbReference type="EMBL" id="MBP2349467.1"/>
    </source>
</evidence>
<protein>
    <submittedName>
        <fullName evidence="2">GNAT superfamily N-acetyltransferase</fullName>
    </submittedName>
</protein>
<feature type="domain" description="N-acetyltransferase" evidence="1">
    <location>
        <begin position="146"/>
        <end position="282"/>
    </location>
</feature>
<accession>A0ABS4UCV3</accession>
<dbReference type="InterPro" id="IPR016181">
    <property type="entry name" value="Acyl_CoA_acyltransferase"/>
</dbReference>
<dbReference type="EMBL" id="JAGINT010000001">
    <property type="protein sequence ID" value="MBP2349467.1"/>
    <property type="molecule type" value="Genomic_DNA"/>
</dbReference>
<reference evidence="2 3" key="1">
    <citation type="submission" date="2021-03" db="EMBL/GenBank/DDBJ databases">
        <title>Sequencing the genomes of 1000 actinobacteria strains.</title>
        <authorList>
            <person name="Klenk H.-P."/>
        </authorList>
    </citation>
    <scope>NUCLEOTIDE SEQUENCE [LARGE SCALE GENOMIC DNA]</scope>
    <source>
        <strain evidence="2 3">DSM 18824</strain>
    </source>
</reference>
<organism evidence="2 3">
    <name type="scientific">Kribbella aluminosa</name>
    <dbReference type="NCBI Taxonomy" id="416017"/>
    <lineage>
        <taxon>Bacteria</taxon>
        <taxon>Bacillati</taxon>
        <taxon>Actinomycetota</taxon>
        <taxon>Actinomycetes</taxon>
        <taxon>Propionibacteriales</taxon>
        <taxon>Kribbellaceae</taxon>
        <taxon>Kribbella</taxon>
    </lineage>
</organism>
<dbReference type="Gene3D" id="3.40.630.30">
    <property type="match status" value="1"/>
</dbReference>
<dbReference type="SUPFAM" id="SSF55729">
    <property type="entry name" value="Acyl-CoA N-acyltransferases (Nat)"/>
    <property type="match status" value="1"/>
</dbReference>
<evidence type="ECO:0000313" key="3">
    <source>
        <dbReference type="Proteomes" id="UP000755585"/>
    </source>
</evidence>
<evidence type="ECO:0000259" key="1">
    <source>
        <dbReference type="PROSITE" id="PS51186"/>
    </source>
</evidence>
<dbReference type="Proteomes" id="UP000755585">
    <property type="component" value="Unassembled WGS sequence"/>
</dbReference>
<dbReference type="Pfam" id="PF08445">
    <property type="entry name" value="FR47"/>
    <property type="match status" value="1"/>
</dbReference>
<dbReference type="InterPro" id="IPR013653">
    <property type="entry name" value="GCN5-like_dom"/>
</dbReference>
<dbReference type="RefSeq" id="WP_209692639.1">
    <property type="nucleotide sequence ID" value="NZ_BAAAVU010000028.1"/>
</dbReference>
<keyword evidence="3" id="KW-1185">Reference proteome</keyword>
<gene>
    <name evidence="2" type="ORF">JOF29_000550</name>
</gene>
<comment type="caution">
    <text evidence="2">The sequence shown here is derived from an EMBL/GenBank/DDBJ whole genome shotgun (WGS) entry which is preliminary data.</text>
</comment>
<dbReference type="InterPro" id="IPR000182">
    <property type="entry name" value="GNAT_dom"/>
</dbReference>
<sequence>MDVRVTSDPQAFERTVLPFLQQDPVLHTIVMSNVHERASGTARPEDEPSYFVSAHDSGHDPDVVGVAMRTPGRGVYVGALREDLAEPIAEAYAGVLPELKGVAGDRPAALRFGRRWCELRGGTATETRGTRLHKLIEFTPLEADSGAARPMRADDVGLVAAWGDGFAAEVTDEIAADHHEWAERQLTERTLWIWEAAGRPVSMVGYHSALFGVCRVGPVYTPPEHRRHGYAGALTSHVTANILATGNQACLYTDLANPTSNKIYHQAGYRPVADFVDLEFTA</sequence>
<proteinExistence type="predicted"/>
<name>A0ABS4UCV3_9ACTN</name>